<dbReference type="Pfam" id="PF00590">
    <property type="entry name" value="TP_methylase"/>
    <property type="match status" value="1"/>
</dbReference>
<evidence type="ECO:0000256" key="3">
    <source>
        <dbReference type="ARBA" id="ARBA00022603"/>
    </source>
</evidence>
<comment type="function">
    <text evidence="6">Catalyzes the 2'-O-methylation of the ribose of cytidine 1402 (C1402) in 16S rRNA.</text>
</comment>
<evidence type="ECO:0000256" key="6">
    <source>
        <dbReference type="HAMAP-Rule" id="MF_01877"/>
    </source>
</evidence>
<dbReference type="SUPFAM" id="SSF53790">
    <property type="entry name" value="Tetrapyrrole methylase"/>
    <property type="match status" value="1"/>
</dbReference>
<dbReference type="EC" id="2.1.1.198" evidence="6"/>
<name>A0A9D7SB60_9BACT</name>
<reference evidence="8 9" key="1">
    <citation type="submission" date="2020-10" db="EMBL/GenBank/DDBJ databases">
        <title>Connecting structure to function with the recovery of over 1000 high-quality activated sludge metagenome-assembled genomes encoding full-length rRNA genes using long-read sequencing.</title>
        <authorList>
            <person name="Singleton C.M."/>
            <person name="Petriglieri F."/>
            <person name="Kristensen J.M."/>
            <person name="Kirkegaard R.H."/>
            <person name="Michaelsen T.Y."/>
            <person name="Andersen M.H."/>
            <person name="Karst S.M."/>
            <person name="Dueholm M.S."/>
            <person name="Nielsen P.H."/>
            <person name="Albertsen M."/>
        </authorList>
    </citation>
    <scope>NUCLEOTIDE SEQUENCE [LARGE SCALE GENOMIC DNA]</scope>
    <source>
        <strain evidence="8">Ribe_18-Q3-R11-54_BAT3C.373</strain>
    </source>
</reference>
<dbReference type="InterPro" id="IPR000878">
    <property type="entry name" value="4pyrrol_Mease"/>
</dbReference>
<keyword evidence="5 6" id="KW-0949">S-adenosyl-L-methionine</keyword>
<dbReference type="InterPro" id="IPR014776">
    <property type="entry name" value="4pyrrole_Mease_sub2"/>
</dbReference>
<dbReference type="Gene3D" id="3.40.1010.10">
    <property type="entry name" value="Cobalt-precorrin-4 Transmethylase, Domain 1"/>
    <property type="match status" value="1"/>
</dbReference>
<dbReference type="InterPro" id="IPR035996">
    <property type="entry name" value="4pyrrol_Methylase_sf"/>
</dbReference>
<dbReference type="EMBL" id="JADKFW010000016">
    <property type="protein sequence ID" value="MBK9719148.1"/>
    <property type="molecule type" value="Genomic_DNA"/>
</dbReference>
<comment type="similarity">
    <text evidence="6">Belongs to the methyltransferase superfamily. RsmI family.</text>
</comment>
<dbReference type="GO" id="GO:0070677">
    <property type="term" value="F:rRNA (cytosine-2'-O-)-methyltransferase activity"/>
    <property type="evidence" value="ECO:0007669"/>
    <property type="project" value="UniProtKB-UniRule"/>
</dbReference>
<dbReference type="NCBIfam" id="TIGR00096">
    <property type="entry name" value="16S rRNA (cytidine(1402)-2'-O)-methyltransferase"/>
    <property type="match status" value="1"/>
</dbReference>
<feature type="domain" description="Tetrapyrrole methylase" evidence="7">
    <location>
        <begin position="1"/>
        <end position="200"/>
    </location>
</feature>
<evidence type="ECO:0000313" key="9">
    <source>
        <dbReference type="Proteomes" id="UP000808349"/>
    </source>
</evidence>
<dbReference type="GO" id="GO:0005737">
    <property type="term" value="C:cytoplasm"/>
    <property type="evidence" value="ECO:0007669"/>
    <property type="project" value="UniProtKB-SubCell"/>
</dbReference>
<comment type="catalytic activity">
    <reaction evidence="6">
        <text>cytidine(1402) in 16S rRNA + S-adenosyl-L-methionine = 2'-O-methylcytidine(1402) in 16S rRNA + S-adenosyl-L-homocysteine + H(+)</text>
        <dbReference type="Rhea" id="RHEA:42924"/>
        <dbReference type="Rhea" id="RHEA-COMP:10285"/>
        <dbReference type="Rhea" id="RHEA-COMP:10286"/>
        <dbReference type="ChEBI" id="CHEBI:15378"/>
        <dbReference type="ChEBI" id="CHEBI:57856"/>
        <dbReference type="ChEBI" id="CHEBI:59789"/>
        <dbReference type="ChEBI" id="CHEBI:74495"/>
        <dbReference type="ChEBI" id="CHEBI:82748"/>
        <dbReference type="EC" id="2.1.1.198"/>
    </reaction>
</comment>
<evidence type="ECO:0000256" key="5">
    <source>
        <dbReference type="ARBA" id="ARBA00022691"/>
    </source>
</evidence>
<organism evidence="8 9">
    <name type="scientific">Candidatus Defluviibacterium haderslevense</name>
    <dbReference type="NCBI Taxonomy" id="2981993"/>
    <lineage>
        <taxon>Bacteria</taxon>
        <taxon>Pseudomonadati</taxon>
        <taxon>Bacteroidota</taxon>
        <taxon>Saprospiria</taxon>
        <taxon>Saprospirales</taxon>
        <taxon>Saprospiraceae</taxon>
        <taxon>Candidatus Defluviibacterium</taxon>
    </lineage>
</organism>
<dbReference type="Proteomes" id="UP000808349">
    <property type="component" value="Unassembled WGS sequence"/>
</dbReference>
<dbReference type="InterPro" id="IPR014777">
    <property type="entry name" value="4pyrrole_Mease_sub1"/>
</dbReference>
<gene>
    <name evidence="6 8" type="primary">rsmI</name>
    <name evidence="8" type="ORF">IPO85_16845</name>
</gene>
<dbReference type="InterPro" id="IPR008189">
    <property type="entry name" value="rRNA_ssu_MeTfrase_I"/>
</dbReference>
<dbReference type="PANTHER" id="PTHR46111">
    <property type="entry name" value="RIBOSOMAL RNA SMALL SUBUNIT METHYLTRANSFERASE I"/>
    <property type="match status" value="1"/>
</dbReference>
<dbReference type="AlphaFoldDB" id="A0A9D7SB60"/>
<evidence type="ECO:0000256" key="2">
    <source>
        <dbReference type="ARBA" id="ARBA00022552"/>
    </source>
</evidence>
<comment type="subcellular location">
    <subcellularLocation>
        <location evidence="6">Cytoplasm</location>
    </subcellularLocation>
</comment>
<keyword evidence="4 6" id="KW-0808">Transferase</keyword>
<protein>
    <recommendedName>
        <fullName evidence="6">Ribosomal RNA small subunit methyltransferase I</fullName>
        <ecNumber evidence="6">2.1.1.198</ecNumber>
    </recommendedName>
    <alternativeName>
        <fullName evidence="6">16S rRNA 2'-O-ribose C1402 methyltransferase</fullName>
    </alternativeName>
    <alternativeName>
        <fullName evidence="6">rRNA (cytidine-2'-O-)-methyltransferase RsmI</fullName>
    </alternativeName>
</protein>
<evidence type="ECO:0000256" key="1">
    <source>
        <dbReference type="ARBA" id="ARBA00022490"/>
    </source>
</evidence>
<evidence type="ECO:0000313" key="8">
    <source>
        <dbReference type="EMBL" id="MBK9719148.1"/>
    </source>
</evidence>
<accession>A0A9D7SB60</accession>
<proteinExistence type="inferred from homology"/>
<dbReference type="PIRSF" id="PIRSF005917">
    <property type="entry name" value="MTase_YraL"/>
    <property type="match status" value="1"/>
</dbReference>
<sequence>MLYLVPTPIGNRGDMTPRGIEVLSKCDLILAEDTRVSRPFLKFLGIDKPVQSFHSNNEHKVTDQIIEKLKSGQTIGMVTDAGTPGISDPAFLLVRACRKEYIEVIALPGATAFVPALVASGLPCEKFFFQGFLPPKKGRHTQLLWLTELPCTLILYESPHRLIKGVEELNTYFGSERLCCASKEISKLFEAHYYGTLGEVLTTLKALPKILGEWVICIEGKPH</sequence>
<comment type="caution">
    <text evidence="8">The sequence shown here is derived from an EMBL/GenBank/DDBJ whole genome shotgun (WGS) entry which is preliminary data.</text>
</comment>
<evidence type="ECO:0000256" key="4">
    <source>
        <dbReference type="ARBA" id="ARBA00022679"/>
    </source>
</evidence>
<keyword evidence="2 6" id="KW-0698">rRNA processing</keyword>
<dbReference type="Gene3D" id="3.30.950.10">
    <property type="entry name" value="Methyltransferase, Cobalt-precorrin-4 Transmethylase, Domain 2"/>
    <property type="match status" value="1"/>
</dbReference>
<keyword evidence="1 6" id="KW-0963">Cytoplasm</keyword>
<evidence type="ECO:0000259" key="7">
    <source>
        <dbReference type="Pfam" id="PF00590"/>
    </source>
</evidence>
<dbReference type="PANTHER" id="PTHR46111:SF1">
    <property type="entry name" value="RIBOSOMAL RNA SMALL SUBUNIT METHYLTRANSFERASE I"/>
    <property type="match status" value="1"/>
</dbReference>
<dbReference type="HAMAP" id="MF_01877">
    <property type="entry name" value="16SrRNA_methyltr_I"/>
    <property type="match status" value="1"/>
</dbReference>
<keyword evidence="3 6" id="KW-0489">Methyltransferase</keyword>
<dbReference type="CDD" id="cd11648">
    <property type="entry name" value="RsmI"/>
    <property type="match status" value="1"/>
</dbReference>